<protein>
    <submittedName>
        <fullName evidence="3">PASTA domain-containing protein</fullName>
    </submittedName>
</protein>
<evidence type="ECO:0000259" key="2">
    <source>
        <dbReference type="PROSITE" id="PS51178"/>
    </source>
</evidence>
<dbReference type="Pfam" id="PF03793">
    <property type="entry name" value="PASTA"/>
    <property type="match status" value="1"/>
</dbReference>
<comment type="caution">
    <text evidence="3">The sequence shown here is derived from an EMBL/GenBank/DDBJ whole genome shotgun (WGS) entry which is preliminary data.</text>
</comment>
<dbReference type="EMBL" id="JAUFQU010000001">
    <property type="protein sequence ID" value="MDN3707449.1"/>
    <property type="molecule type" value="Genomic_DNA"/>
</dbReference>
<proteinExistence type="predicted"/>
<dbReference type="PROSITE" id="PS51178">
    <property type="entry name" value="PASTA"/>
    <property type="match status" value="1"/>
</dbReference>
<keyword evidence="1" id="KW-1133">Transmembrane helix</keyword>
<evidence type="ECO:0000313" key="3">
    <source>
        <dbReference type="EMBL" id="MDN3707449.1"/>
    </source>
</evidence>
<feature type="domain" description="PASTA" evidence="2">
    <location>
        <begin position="41"/>
        <end position="108"/>
    </location>
</feature>
<reference evidence="4" key="1">
    <citation type="journal article" date="2019" name="Int. J. Syst. Evol. Microbiol.">
        <title>The Global Catalogue of Microorganisms (GCM) 10K type strain sequencing project: providing services to taxonomists for standard genome sequencing and annotation.</title>
        <authorList>
            <consortium name="The Broad Institute Genomics Platform"/>
            <consortium name="The Broad Institute Genome Sequencing Center for Infectious Disease"/>
            <person name="Wu L."/>
            <person name="Ma J."/>
        </authorList>
    </citation>
    <scope>NUCLEOTIDE SEQUENCE [LARGE SCALE GENOMIC DNA]</scope>
    <source>
        <strain evidence="4">CECT 7184</strain>
    </source>
</reference>
<sequence>MSFKNFIKSKQFILSFVLAFFIFISLGFLSLKFLNFYTRHGKEIKVPNLGKLKSEQAAQKLEEFDLELIVIDTVDFDKNFPPFSIVSQDPVANSSVKGGRKIYVKINAAGYSSLRLPEDLTDKTFRYAERRIQSLGLEVGKVTYEPHLAKDVVIQIEQGGRILRKGDKVTKGSTIDIVLGDGSLGFKQQNDSLKDAFEDVAPSLDSIF</sequence>
<name>A0ABT8CSF9_9FLAO</name>
<keyword evidence="1" id="KW-0812">Transmembrane</keyword>
<dbReference type="Gene3D" id="3.30.10.20">
    <property type="match status" value="2"/>
</dbReference>
<dbReference type="SMART" id="SM00740">
    <property type="entry name" value="PASTA"/>
    <property type="match status" value="2"/>
</dbReference>
<dbReference type="RefSeq" id="WP_290363422.1">
    <property type="nucleotide sequence ID" value="NZ_JAUFQU010000001.1"/>
</dbReference>
<keyword evidence="4" id="KW-1185">Reference proteome</keyword>
<gene>
    <name evidence="3" type="ORF">QW060_09935</name>
</gene>
<dbReference type="Proteomes" id="UP001242368">
    <property type="component" value="Unassembled WGS sequence"/>
</dbReference>
<dbReference type="InterPro" id="IPR005543">
    <property type="entry name" value="PASTA_dom"/>
</dbReference>
<feature type="transmembrane region" description="Helical" evidence="1">
    <location>
        <begin position="12"/>
        <end position="34"/>
    </location>
</feature>
<evidence type="ECO:0000256" key="1">
    <source>
        <dbReference type="SAM" id="Phobius"/>
    </source>
</evidence>
<accession>A0ABT8CSF9</accession>
<organism evidence="3 4">
    <name type="scientific">Paenimyroides ceti</name>
    <dbReference type="NCBI Taxonomy" id="395087"/>
    <lineage>
        <taxon>Bacteria</taxon>
        <taxon>Pseudomonadati</taxon>
        <taxon>Bacteroidota</taxon>
        <taxon>Flavobacteriia</taxon>
        <taxon>Flavobacteriales</taxon>
        <taxon>Flavobacteriaceae</taxon>
        <taxon>Paenimyroides</taxon>
    </lineage>
</organism>
<keyword evidence="1" id="KW-0472">Membrane</keyword>
<evidence type="ECO:0000313" key="4">
    <source>
        <dbReference type="Proteomes" id="UP001242368"/>
    </source>
</evidence>
<dbReference type="CDD" id="cd06577">
    <property type="entry name" value="PASTA_pknB"/>
    <property type="match status" value="2"/>
</dbReference>